<keyword evidence="1" id="KW-0812">Transmembrane</keyword>
<evidence type="ECO:0000313" key="4">
    <source>
        <dbReference type="EnsemblPlants" id="Pp3c22_3410V3.1"/>
    </source>
</evidence>
<dbReference type="OrthoDB" id="1915999at2759"/>
<organism evidence="3">
    <name type="scientific">Physcomitrium patens</name>
    <name type="common">Spreading-leaved earth moss</name>
    <name type="synonym">Physcomitrella patens</name>
    <dbReference type="NCBI Taxonomy" id="3218"/>
    <lineage>
        <taxon>Eukaryota</taxon>
        <taxon>Viridiplantae</taxon>
        <taxon>Streptophyta</taxon>
        <taxon>Embryophyta</taxon>
        <taxon>Bryophyta</taxon>
        <taxon>Bryophytina</taxon>
        <taxon>Bryopsida</taxon>
        <taxon>Funariidae</taxon>
        <taxon>Funariales</taxon>
        <taxon>Funariaceae</taxon>
        <taxon>Physcomitrium</taxon>
    </lineage>
</organism>
<feature type="domain" description="C2" evidence="2">
    <location>
        <begin position="1"/>
        <end position="111"/>
    </location>
</feature>
<reference evidence="3 5" key="2">
    <citation type="journal article" date="2018" name="Plant J.">
        <title>The Physcomitrella patens chromosome-scale assembly reveals moss genome structure and evolution.</title>
        <authorList>
            <person name="Lang D."/>
            <person name="Ullrich K.K."/>
            <person name="Murat F."/>
            <person name="Fuchs J."/>
            <person name="Jenkins J."/>
            <person name="Haas F.B."/>
            <person name="Piednoel M."/>
            <person name="Gundlach H."/>
            <person name="Van Bel M."/>
            <person name="Meyberg R."/>
            <person name="Vives C."/>
            <person name="Morata J."/>
            <person name="Symeonidi A."/>
            <person name="Hiss M."/>
            <person name="Muchero W."/>
            <person name="Kamisugi Y."/>
            <person name="Saleh O."/>
            <person name="Blanc G."/>
            <person name="Decker E.L."/>
            <person name="van Gessel N."/>
            <person name="Grimwood J."/>
            <person name="Hayes R.D."/>
            <person name="Graham S.W."/>
            <person name="Gunter L.E."/>
            <person name="McDaniel S.F."/>
            <person name="Hoernstein S.N.W."/>
            <person name="Larsson A."/>
            <person name="Li F.W."/>
            <person name="Perroud P.F."/>
            <person name="Phillips J."/>
            <person name="Ranjan P."/>
            <person name="Rokshar D.S."/>
            <person name="Rothfels C.J."/>
            <person name="Schneider L."/>
            <person name="Shu S."/>
            <person name="Stevenson D.W."/>
            <person name="Thummler F."/>
            <person name="Tillich M."/>
            <person name="Villarreal Aguilar J.C."/>
            <person name="Widiez T."/>
            <person name="Wong G.K."/>
            <person name="Wymore A."/>
            <person name="Zhang Y."/>
            <person name="Zimmer A.D."/>
            <person name="Quatrano R.S."/>
            <person name="Mayer K.F.X."/>
            <person name="Goodstein D."/>
            <person name="Casacuberta J.M."/>
            <person name="Vandepoele K."/>
            <person name="Reski R."/>
            <person name="Cuming A.C."/>
            <person name="Tuskan G.A."/>
            <person name="Maumus F."/>
            <person name="Salse J."/>
            <person name="Schmutz J."/>
            <person name="Rensing S.A."/>
        </authorList>
    </citation>
    <scope>NUCLEOTIDE SEQUENCE [LARGE SCALE GENOMIC DNA]</scope>
    <source>
        <strain evidence="4 5">cv. Gransden 2004</strain>
    </source>
</reference>
<dbReference type="InterPro" id="IPR044750">
    <property type="entry name" value="C2_SRC2/BAP"/>
</dbReference>
<reference evidence="4" key="3">
    <citation type="submission" date="2020-12" db="UniProtKB">
        <authorList>
            <consortium name="EnsemblPlants"/>
        </authorList>
    </citation>
    <scope>IDENTIFICATION</scope>
</reference>
<dbReference type="PANTHER" id="PTHR32246">
    <property type="entry name" value="INGRESSION PROTEIN FIC1"/>
    <property type="match status" value="1"/>
</dbReference>
<dbReference type="RefSeq" id="XP_024360559.1">
    <property type="nucleotide sequence ID" value="XM_024504791.2"/>
</dbReference>
<dbReference type="EnsemblPlants" id="Pp3c22_3410V3.1">
    <property type="protein sequence ID" value="Pp3c22_3410V3.1"/>
    <property type="gene ID" value="Pp3c22_3410"/>
</dbReference>
<dbReference type="InterPro" id="IPR035892">
    <property type="entry name" value="C2_domain_sf"/>
</dbReference>
<dbReference type="eggNOG" id="ENOG502QT7F">
    <property type="taxonomic scope" value="Eukaryota"/>
</dbReference>
<evidence type="ECO:0000256" key="1">
    <source>
        <dbReference type="SAM" id="Phobius"/>
    </source>
</evidence>
<dbReference type="GO" id="GO:0006952">
    <property type="term" value="P:defense response"/>
    <property type="evidence" value="ECO:0007669"/>
    <property type="project" value="InterPro"/>
</dbReference>
<keyword evidence="5" id="KW-1185">Reference proteome</keyword>
<dbReference type="GeneID" id="112274935"/>
<protein>
    <recommendedName>
        <fullName evidence="2">C2 domain-containing protein</fullName>
    </recommendedName>
</protein>
<evidence type="ECO:0000313" key="3">
    <source>
        <dbReference type="EMBL" id="PNR30344.1"/>
    </source>
</evidence>
<evidence type="ECO:0000259" key="2">
    <source>
        <dbReference type="PROSITE" id="PS50004"/>
    </source>
</evidence>
<reference evidence="3 5" key="1">
    <citation type="journal article" date="2008" name="Science">
        <title>The Physcomitrella genome reveals evolutionary insights into the conquest of land by plants.</title>
        <authorList>
            <person name="Rensing S."/>
            <person name="Lang D."/>
            <person name="Zimmer A."/>
            <person name="Terry A."/>
            <person name="Salamov A."/>
            <person name="Shapiro H."/>
            <person name="Nishiyama T."/>
            <person name="Perroud P.-F."/>
            <person name="Lindquist E."/>
            <person name="Kamisugi Y."/>
            <person name="Tanahashi T."/>
            <person name="Sakakibara K."/>
            <person name="Fujita T."/>
            <person name="Oishi K."/>
            <person name="Shin-I T."/>
            <person name="Kuroki Y."/>
            <person name="Toyoda A."/>
            <person name="Suzuki Y."/>
            <person name="Hashimoto A."/>
            <person name="Yamaguchi K."/>
            <person name="Sugano A."/>
            <person name="Kohara Y."/>
            <person name="Fujiyama A."/>
            <person name="Anterola A."/>
            <person name="Aoki S."/>
            <person name="Ashton N."/>
            <person name="Barbazuk W.B."/>
            <person name="Barker E."/>
            <person name="Bennetzen J."/>
            <person name="Bezanilla M."/>
            <person name="Blankenship R."/>
            <person name="Cho S.H."/>
            <person name="Dutcher S."/>
            <person name="Estelle M."/>
            <person name="Fawcett J.A."/>
            <person name="Gundlach H."/>
            <person name="Hanada K."/>
            <person name="Heyl A."/>
            <person name="Hicks K.A."/>
            <person name="Hugh J."/>
            <person name="Lohr M."/>
            <person name="Mayer K."/>
            <person name="Melkozernov A."/>
            <person name="Murata T."/>
            <person name="Nelson D."/>
            <person name="Pils B."/>
            <person name="Prigge M."/>
            <person name="Reiss B."/>
            <person name="Renner T."/>
            <person name="Rombauts S."/>
            <person name="Rushton P."/>
            <person name="Sanderfoot A."/>
            <person name="Schween G."/>
            <person name="Shiu S.-H."/>
            <person name="Stueber K."/>
            <person name="Theodoulou F.L."/>
            <person name="Tu H."/>
            <person name="Van de Peer Y."/>
            <person name="Verrier P.J."/>
            <person name="Waters E."/>
            <person name="Wood A."/>
            <person name="Yang L."/>
            <person name="Cove D."/>
            <person name="Cuming A."/>
            <person name="Hasebe M."/>
            <person name="Lucas S."/>
            <person name="Mishler D.B."/>
            <person name="Reski R."/>
            <person name="Grigoriev I."/>
            <person name="Quatrano R.S."/>
            <person name="Boore J.L."/>
        </authorList>
    </citation>
    <scope>NUCLEOTIDE SEQUENCE [LARGE SCALE GENOMIC DNA]</scope>
    <source>
        <strain evidence="4 5">cv. Gransden 2004</strain>
    </source>
</reference>
<dbReference type="FunCoup" id="A9TML8">
    <property type="interactions" value="248"/>
</dbReference>
<accession>A9TML8</accession>
<keyword evidence="1" id="KW-1133">Transmembrane helix</keyword>
<dbReference type="Gene3D" id="2.60.40.150">
    <property type="entry name" value="C2 domain"/>
    <property type="match status" value="1"/>
</dbReference>
<proteinExistence type="predicted"/>
<dbReference type="KEGG" id="ppp:112274935"/>
<name>A9TML8_PHYPA</name>
<sequence length="269" mass="29566">MVRAEMHVMVLTAEDLKRDAGFRKMSVYCVLWIDPAMKQSTRVHHKGGRYPEWNDVLVFNLGEDVSLFPHSVITIQVFSQGKRKQKLLGTTFLPFAEIARIKAMRDDPEEHDCVQLQLTTPSGQAQGYLSLSISLIDRSEAFSTSAFLSLHPSSLPVMGYPVGSPIDMAHHSTPQFPSAPPEMHHQVTSSTYQASSNGLNFSGPTQPAEAVPYYPHNLEGGSTYIETPLPYHPFMDRRPAQQTAGKIALALLGGAISGFVIGDILGVVF</sequence>
<dbReference type="EMBL" id="ABEU02000022">
    <property type="protein sequence ID" value="PNR30344.1"/>
    <property type="molecule type" value="Genomic_DNA"/>
</dbReference>
<dbReference type="Gramene" id="Pp3c22_3410V3.1">
    <property type="protein sequence ID" value="Pp3c22_3410V3.1"/>
    <property type="gene ID" value="Pp3c22_3410"/>
</dbReference>
<dbReference type="HOGENOM" id="CLU_1752812_0_0_1"/>
<dbReference type="Proteomes" id="UP000006727">
    <property type="component" value="Chromosome 22"/>
</dbReference>
<dbReference type="CDD" id="cd04051">
    <property type="entry name" value="C2_SRC2_like"/>
    <property type="match status" value="1"/>
</dbReference>
<dbReference type="SMART" id="SM00239">
    <property type="entry name" value="C2"/>
    <property type="match status" value="1"/>
</dbReference>
<dbReference type="Pfam" id="PF00168">
    <property type="entry name" value="C2"/>
    <property type="match status" value="1"/>
</dbReference>
<keyword evidence="1" id="KW-0472">Membrane</keyword>
<dbReference type="AlphaFoldDB" id="A9TML8"/>
<dbReference type="PROSITE" id="PS50004">
    <property type="entry name" value="C2"/>
    <property type="match status" value="1"/>
</dbReference>
<dbReference type="PANTHER" id="PTHR32246:SF151">
    <property type="entry name" value="C2 DOMAIN-CONTAINING PROTEIN"/>
    <property type="match status" value="1"/>
</dbReference>
<feature type="transmembrane region" description="Helical" evidence="1">
    <location>
        <begin position="247"/>
        <end position="268"/>
    </location>
</feature>
<dbReference type="PaxDb" id="3218-PP1S266_56V6.1"/>
<gene>
    <name evidence="4" type="primary">LOC112274935</name>
    <name evidence="3" type="ORF">PHYPA_026660</name>
</gene>
<evidence type="ECO:0000313" key="5">
    <source>
        <dbReference type="Proteomes" id="UP000006727"/>
    </source>
</evidence>
<dbReference type="InterPro" id="IPR000008">
    <property type="entry name" value="C2_dom"/>
</dbReference>
<dbReference type="SUPFAM" id="SSF49562">
    <property type="entry name" value="C2 domain (Calcium/lipid-binding domain, CaLB)"/>
    <property type="match status" value="1"/>
</dbReference>